<comment type="caution">
    <text evidence="7">The sequence shown here is derived from an EMBL/GenBank/DDBJ whole genome shotgun (WGS) entry which is preliminary data.</text>
</comment>
<evidence type="ECO:0000256" key="5">
    <source>
        <dbReference type="SAM" id="MobiDB-lite"/>
    </source>
</evidence>
<sequence length="309" mass="32746">MRLDDFDPNAIDVEDQRGSGGGSLGGSLPLGLGGGRLGCGTLVIALIAAAVFGVNPLQLIGAMQGTGSPDTAEVGGPLPGQQPRAGTTASESCTIDEASRESCNALSSLNKTWAPIFREAGAPFGRPKLVFYAQMGRSGCGAAQSAMGPFYCPTDNGIYLDTDFYRQMSEQLGATGQFARDYVIAHEYGHHIQTLTGLSDKVHQAQERHPGQANALSVRLELQADCYAGVWAARNRDRLEPGDMESGLNAAHQIGDDTLMKNAGRNPSPENFTHGSSAQRMTWLRKGLETGDVNSCDTFADQRTRQAAP</sequence>
<dbReference type="InterPro" id="IPR007343">
    <property type="entry name" value="Uncharacterised_pept_Zn_put"/>
</dbReference>
<evidence type="ECO:0000313" key="8">
    <source>
        <dbReference type="Proteomes" id="UP001595604"/>
    </source>
</evidence>
<dbReference type="PANTHER" id="PTHR30168:SF0">
    <property type="entry name" value="INNER MEMBRANE PROTEIN"/>
    <property type="match status" value="1"/>
</dbReference>
<evidence type="ECO:0000256" key="3">
    <source>
        <dbReference type="ARBA" id="ARBA00022989"/>
    </source>
</evidence>
<reference evidence="8" key="1">
    <citation type="journal article" date="2019" name="Int. J. Syst. Evol. Microbiol.">
        <title>The Global Catalogue of Microorganisms (GCM) 10K type strain sequencing project: providing services to taxonomists for standard genome sequencing and annotation.</title>
        <authorList>
            <consortium name="The Broad Institute Genomics Platform"/>
            <consortium name="The Broad Institute Genome Sequencing Center for Infectious Disease"/>
            <person name="Wu L."/>
            <person name="Ma J."/>
        </authorList>
    </citation>
    <scope>NUCLEOTIDE SEQUENCE [LARGE SCALE GENOMIC DNA]</scope>
    <source>
        <strain evidence="8">KCTC 42984</strain>
    </source>
</reference>
<keyword evidence="8" id="KW-1185">Reference proteome</keyword>
<evidence type="ECO:0000313" key="7">
    <source>
        <dbReference type="EMBL" id="MFC3174188.1"/>
    </source>
</evidence>
<dbReference type="Proteomes" id="UP001595604">
    <property type="component" value="Unassembled WGS sequence"/>
</dbReference>
<name>A0ABV7ITX5_9SPHN</name>
<evidence type="ECO:0000256" key="6">
    <source>
        <dbReference type="SAM" id="Phobius"/>
    </source>
</evidence>
<dbReference type="EMBL" id="JBHRTQ010000007">
    <property type="protein sequence ID" value="MFC3174188.1"/>
    <property type="molecule type" value="Genomic_DNA"/>
</dbReference>
<keyword evidence="4 6" id="KW-0472">Membrane</keyword>
<feature type="region of interest" description="Disordered" evidence="5">
    <location>
        <begin position="66"/>
        <end position="90"/>
    </location>
</feature>
<accession>A0ABV7ITX5</accession>
<dbReference type="PANTHER" id="PTHR30168">
    <property type="entry name" value="PUTATIVE MEMBRANE PROTEIN YPFJ"/>
    <property type="match status" value="1"/>
</dbReference>
<feature type="transmembrane region" description="Helical" evidence="6">
    <location>
        <begin position="34"/>
        <end position="54"/>
    </location>
</feature>
<evidence type="ECO:0000256" key="4">
    <source>
        <dbReference type="ARBA" id="ARBA00023136"/>
    </source>
</evidence>
<feature type="region of interest" description="Disordered" evidence="5">
    <location>
        <begin position="1"/>
        <end position="23"/>
    </location>
</feature>
<gene>
    <name evidence="7" type="ORF">ACFOD9_07990</name>
</gene>
<evidence type="ECO:0000256" key="1">
    <source>
        <dbReference type="ARBA" id="ARBA00004167"/>
    </source>
</evidence>
<keyword evidence="2 6" id="KW-0812">Transmembrane</keyword>
<keyword evidence="3 6" id="KW-1133">Transmembrane helix</keyword>
<comment type="subcellular location">
    <subcellularLocation>
        <location evidence="1">Membrane</location>
        <topology evidence="1">Single-pass membrane protein</topology>
    </subcellularLocation>
</comment>
<dbReference type="RefSeq" id="WP_379509557.1">
    <property type="nucleotide sequence ID" value="NZ_JBHRTQ010000007.1"/>
</dbReference>
<dbReference type="Pfam" id="PF04228">
    <property type="entry name" value="Zn_peptidase"/>
    <property type="match status" value="1"/>
</dbReference>
<proteinExistence type="predicted"/>
<evidence type="ECO:0000256" key="2">
    <source>
        <dbReference type="ARBA" id="ARBA00022692"/>
    </source>
</evidence>
<protein>
    <submittedName>
        <fullName evidence="7">Neutral zinc metallopeptidase</fullName>
    </submittedName>
</protein>
<organism evidence="7 8">
    <name type="scientific">Novosphingobium bradum</name>
    <dbReference type="NCBI Taxonomy" id="1737444"/>
    <lineage>
        <taxon>Bacteria</taxon>
        <taxon>Pseudomonadati</taxon>
        <taxon>Pseudomonadota</taxon>
        <taxon>Alphaproteobacteria</taxon>
        <taxon>Sphingomonadales</taxon>
        <taxon>Sphingomonadaceae</taxon>
        <taxon>Novosphingobium</taxon>
    </lineage>
</organism>